<dbReference type="EMBL" id="JHEG04000001">
    <property type="protein sequence ID" value="KAF3890539.1"/>
    <property type="molecule type" value="Genomic_DNA"/>
</dbReference>
<sequence length="173" mass="19462">MSTSPAPISPSNKSKINISMMLKLPIEIELEVMGIPPSQAQEIEENLNLNEKSEYQVVVSGMNLAKIEDSQTFLSQIVEQLQEENKLFSTISQVKLEENNTTSMEEKSLILKDKSAKTLSYSQDCTTIPNQTLLPQKKCRFRFSESLNDSMTFALNSMGAILFLGKLANYSWE</sequence>
<reference evidence="1" key="1">
    <citation type="journal article" date="2015" name="Genome Announc.">
        <title>Draft Genome Sequence of Tolypothrix boutellei Strain VB521301.</title>
        <authorList>
            <person name="Chandrababunaidu M.M."/>
            <person name="Singh D."/>
            <person name="Sen D."/>
            <person name="Bhan S."/>
            <person name="Das S."/>
            <person name="Gupta A."/>
            <person name="Adhikary S.P."/>
            <person name="Tripathy S."/>
        </authorList>
    </citation>
    <scope>NUCLEOTIDE SEQUENCE</scope>
    <source>
        <strain evidence="1">VB521301</strain>
    </source>
</reference>
<evidence type="ECO:0000313" key="1">
    <source>
        <dbReference type="EMBL" id="KAF3890539.1"/>
    </source>
</evidence>
<evidence type="ECO:0000313" key="2">
    <source>
        <dbReference type="Proteomes" id="UP000029738"/>
    </source>
</evidence>
<proteinExistence type="predicted"/>
<dbReference type="Proteomes" id="UP000029738">
    <property type="component" value="Unassembled WGS sequence"/>
</dbReference>
<name>A0A8S9TGJ4_9CYAN</name>
<comment type="caution">
    <text evidence="1">The sequence shown here is derived from an EMBL/GenBank/DDBJ whole genome shotgun (WGS) entry which is preliminary data.</text>
</comment>
<accession>A0A8S9TGJ4</accession>
<reference evidence="1" key="2">
    <citation type="submission" date="2019-11" db="EMBL/GenBank/DDBJ databases">
        <title>Improved Assembly of Tolypothrix boutellei genome.</title>
        <authorList>
            <person name="Sarangi A.N."/>
            <person name="Mukherjee M."/>
            <person name="Ghosh S."/>
            <person name="Singh D."/>
            <person name="Das A."/>
            <person name="Kant S."/>
            <person name="Prusty A."/>
            <person name="Tripathy S."/>
        </authorList>
    </citation>
    <scope>NUCLEOTIDE SEQUENCE</scope>
    <source>
        <strain evidence="1">VB521301</strain>
    </source>
</reference>
<organism evidence="1 2">
    <name type="scientific">Tolypothrix bouteillei VB521301</name>
    <dbReference type="NCBI Taxonomy" id="1479485"/>
    <lineage>
        <taxon>Bacteria</taxon>
        <taxon>Bacillati</taxon>
        <taxon>Cyanobacteriota</taxon>
        <taxon>Cyanophyceae</taxon>
        <taxon>Nostocales</taxon>
        <taxon>Tolypothrichaceae</taxon>
        <taxon>Tolypothrix</taxon>
    </lineage>
</organism>
<dbReference type="RefSeq" id="WP_038085589.1">
    <property type="nucleotide sequence ID" value="NZ_JHEG04000001.1"/>
</dbReference>
<gene>
    <name evidence="1" type="ORF">DA73_0400037620</name>
</gene>
<dbReference type="AlphaFoldDB" id="A0A8S9TGJ4"/>
<keyword evidence="2" id="KW-1185">Reference proteome</keyword>
<protein>
    <submittedName>
        <fullName evidence="1">Uncharacterized protein</fullName>
    </submittedName>
</protein>